<evidence type="ECO:0000256" key="1">
    <source>
        <dbReference type="ARBA" id="ARBA00022669"/>
    </source>
</evidence>
<evidence type="ECO:0000313" key="6">
    <source>
        <dbReference type="EMBL" id="KAK0732918.1"/>
    </source>
</evidence>
<dbReference type="InterPro" id="IPR036779">
    <property type="entry name" value="LysM_dom_sf"/>
</dbReference>
<feature type="domain" description="LysM" evidence="5">
    <location>
        <begin position="44"/>
        <end position="89"/>
    </location>
</feature>
<sequence length="271" mass="28255">MSSQRLSFILALLPAWAAALNSHGYKDVASGQFSGRDLIAGCTFAVTAGPSDSCATLAGAWGLNVAGLRALNPTLTTCPRLVAGQSYCVQGSTPTNTPPGPSPPMTTTPMTTTPMTTTTTTTTSAAPLQPTQSGLAANCDTFYLVKTGDTCDAIARKYSISLSDFYKWNPAVGTSKQAGCNNMWADYYVCVGTPGSTHTSPAPSPTPTGPQPQMPGITPGCKKYYQVKSGDTCFAIEQANSISLAQILAWNSNLNSGCTNLWLGYYICTAA</sequence>
<proteinExistence type="inferred from homology"/>
<organism evidence="6 7">
    <name type="scientific">Lasiosphaeria miniovina</name>
    <dbReference type="NCBI Taxonomy" id="1954250"/>
    <lineage>
        <taxon>Eukaryota</taxon>
        <taxon>Fungi</taxon>
        <taxon>Dikarya</taxon>
        <taxon>Ascomycota</taxon>
        <taxon>Pezizomycotina</taxon>
        <taxon>Sordariomycetes</taxon>
        <taxon>Sordariomycetidae</taxon>
        <taxon>Sordariales</taxon>
        <taxon>Lasiosphaeriaceae</taxon>
        <taxon>Lasiosphaeria</taxon>
    </lineage>
</organism>
<dbReference type="PROSITE" id="PS51782">
    <property type="entry name" value="LYSM"/>
    <property type="match status" value="3"/>
</dbReference>
<keyword evidence="7" id="KW-1185">Reference proteome</keyword>
<dbReference type="Gene3D" id="3.10.350.10">
    <property type="entry name" value="LysM domain"/>
    <property type="match status" value="3"/>
</dbReference>
<dbReference type="InterPro" id="IPR018392">
    <property type="entry name" value="LysM"/>
</dbReference>
<dbReference type="Pfam" id="PF01476">
    <property type="entry name" value="LysM"/>
    <property type="match status" value="2"/>
</dbReference>
<dbReference type="GeneID" id="85319692"/>
<evidence type="ECO:0000313" key="7">
    <source>
        <dbReference type="Proteomes" id="UP001172101"/>
    </source>
</evidence>
<dbReference type="GO" id="GO:0008061">
    <property type="term" value="F:chitin binding"/>
    <property type="evidence" value="ECO:0007669"/>
    <property type="project" value="UniProtKB-KW"/>
</dbReference>
<reference evidence="6" key="1">
    <citation type="submission" date="2023-06" db="EMBL/GenBank/DDBJ databases">
        <title>Genome-scale phylogeny and comparative genomics of the fungal order Sordariales.</title>
        <authorList>
            <consortium name="Lawrence Berkeley National Laboratory"/>
            <person name="Hensen N."/>
            <person name="Bonometti L."/>
            <person name="Westerberg I."/>
            <person name="Brannstrom I.O."/>
            <person name="Guillou S."/>
            <person name="Cros-Aarteil S."/>
            <person name="Calhoun S."/>
            <person name="Haridas S."/>
            <person name="Kuo A."/>
            <person name="Mondo S."/>
            <person name="Pangilinan J."/>
            <person name="Riley R."/>
            <person name="LaButti K."/>
            <person name="Andreopoulos B."/>
            <person name="Lipzen A."/>
            <person name="Chen C."/>
            <person name="Yanf M."/>
            <person name="Daum C."/>
            <person name="Ng V."/>
            <person name="Clum A."/>
            <person name="Steindorff A."/>
            <person name="Ohm R."/>
            <person name="Martin F."/>
            <person name="Silar P."/>
            <person name="Natvig D."/>
            <person name="Lalanne C."/>
            <person name="Gautier V."/>
            <person name="Ament-velasquez S.L."/>
            <person name="Kruys A."/>
            <person name="Hutchinson M.I."/>
            <person name="Powell A.J."/>
            <person name="Barry K."/>
            <person name="Miller A.N."/>
            <person name="Grigoriev I.V."/>
            <person name="Debuchy R."/>
            <person name="Gladieux P."/>
            <person name="Thoren M.H."/>
            <person name="Johannesson H."/>
        </authorList>
    </citation>
    <scope>NUCLEOTIDE SEQUENCE</scope>
    <source>
        <strain evidence="6">SMH2392-1A</strain>
    </source>
</reference>
<dbReference type="PANTHER" id="PTHR34997">
    <property type="entry name" value="AM15"/>
    <property type="match status" value="1"/>
</dbReference>
<gene>
    <name evidence="6" type="ORF">B0T26DRAFT_632159</name>
</gene>
<feature type="domain" description="LysM" evidence="5">
    <location>
        <begin position="141"/>
        <end position="191"/>
    </location>
</feature>
<evidence type="ECO:0000259" key="5">
    <source>
        <dbReference type="PROSITE" id="PS51782"/>
    </source>
</evidence>
<feature type="chain" id="PRO_5041422223" description="LysM domain-containing protein" evidence="4">
    <location>
        <begin position="20"/>
        <end position="271"/>
    </location>
</feature>
<dbReference type="EMBL" id="JAUIRO010000001">
    <property type="protein sequence ID" value="KAK0732918.1"/>
    <property type="molecule type" value="Genomic_DNA"/>
</dbReference>
<feature type="domain" description="LysM" evidence="5">
    <location>
        <begin position="223"/>
        <end position="269"/>
    </location>
</feature>
<protein>
    <recommendedName>
        <fullName evidence="5">LysM domain-containing protein</fullName>
    </recommendedName>
</protein>
<dbReference type="Proteomes" id="UP001172101">
    <property type="component" value="Unassembled WGS sequence"/>
</dbReference>
<evidence type="ECO:0000256" key="3">
    <source>
        <dbReference type="ARBA" id="ARBA00044955"/>
    </source>
</evidence>
<feature type="signal peptide" evidence="4">
    <location>
        <begin position="1"/>
        <end position="19"/>
    </location>
</feature>
<name>A0AA40EF24_9PEZI</name>
<evidence type="ECO:0000256" key="2">
    <source>
        <dbReference type="ARBA" id="ARBA00023026"/>
    </source>
</evidence>
<dbReference type="InterPro" id="IPR052210">
    <property type="entry name" value="LysM1-like"/>
</dbReference>
<keyword evidence="4" id="KW-0732">Signal</keyword>
<dbReference type="SMART" id="SM00257">
    <property type="entry name" value="LysM"/>
    <property type="match status" value="3"/>
</dbReference>
<accession>A0AA40EF24</accession>
<comment type="similarity">
    <text evidence="3">Belongs to the secreted LysM effector family.</text>
</comment>
<keyword evidence="2" id="KW-0843">Virulence</keyword>
<dbReference type="PANTHER" id="PTHR34997:SF18">
    <property type="entry name" value="LYSM DOMAIN-CONTAINING PROTEIN"/>
    <property type="match status" value="1"/>
</dbReference>
<comment type="caution">
    <text evidence="6">The sequence shown here is derived from an EMBL/GenBank/DDBJ whole genome shotgun (WGS) entry which is preliminary data.</text>
</comment>
<dbReference type="CDD" id="cd00118">
    <property type="entry name" value="LysM"/>
    <property type="match status" value="2"/>
</dbReference>
<dbReference type="SUPFAM" id="SSF54106">
    <property type="entry name" value="LysM domain"/>
    <property type="match status" value="2"/>
</dbReference>
<dbReference type="RefSeq" id="XP_060301795.1">
    <property type="nucleotide sequence ID" value="XM_060436422.1"/>
</dbReference>
<evidence type="ECO:0000256" key="4">
    <source>
        <dbReference type="SAM" id="SignalP"/>
    </source>
</evidence>
<dbReference type="AlphaFoldDB" id="A0AA40EF24"/>
<keyword evidence="1" id="KW-0147">Chitin-binding</keyword>